<evidence type="ECO:0000313" key="2">
    <source>
        <dbReference type="EMBL" id="WHS94240.1"/>
    </source>
</evidence>
<reference evidence="2 3" key="1">
    <citation type="submission" date="2023-03" db="EMBL/GenBank/DDBJ databases">
        <authorList>
            <person name="Menendez E."/>
            <person name="Kaur S."/>
            <person name="Flores-Felix J.D."/>
            <person name="diCenzo G.C."/>
            <person name="Peix A."/>
            <person name="Velazquez E."/>
        </authorList>
    </citation>
    <scope>NUCLEOTIDE SEQUENCE [LARGE SCALE GENOMIC DNA]</scope>
    <source>
        <strain evidence="2 3">CCBAU 71714</strain>
    </source>
</reference>
<gene>
    <name evidence="2" type="ORF">PZL22_001946</name>
</gene>
<feature type="domain" description="PPM-type phosphatase" evidence="1">
    <location>
        <begin position="12"/>
        <end position="234"/>
    </location>
</feature>
<dbReference type="Proteomes" id="UP001233264">
    <property type="component" value="Chromosome"/>
</dbReference>
<dbReference type="Pfam" id="PF13672">
    <property type="entry name" value="PP2C_2"/>
    <property type="match status" value="1"/>
</dbReference>
<organism evidence="2 3">
    <name type="scientific">Sinorhizobium kummerowiae</name>
    <dbReference type="NCBI Taxonomy" id="158892"/>
    <lineage>
        <taxon>Bacteria</taxon>
        <taxon>Pseudomonadati</taxon>
        <taxon>Pseudomonadota</taxon>
        <taxon>Alphaproteobacteria</taxon>
        <taxon>Hyphomicrobiales</taxon>
        <taxon>Rhizobiaceae</taxon>
        <taxon>Sinorhizobium/Ensifer group</taxon>
        <taxon>Sinorhizobium</taxon>
    </lineage>
</organism>
<name>A0ABY8TD67_9HYPH</name>
<dbReference type="SUPFAM" id="SSF81606">
    <property type="entry name" value="PP2C-like"/>
    <property type="match status" value="1"/>
</dbReference>
<dbReference type="Gene3D" id="3.60.40.10">
    <property type="entry name" value="PPM-type phosphatase domain"/>
    <property type="match status" value="1"/>
</dbReference>
<keyword evidence="3" id="KW-1185">Reference proteome</keyword>
<dbReference type="RefSeq" id="WP_284718622.1">
    <property type="nucleotide sequence ID" value="NZ_CP120365.1"/>
</dbReference>
<accession>A0ABY8TD67</accession>
<protein>
    <submittedName>
        <fullName evidence="2">Protein phosphatase 2C domain-containing protein</fullName>
    </submittedName>
</protein>
<dbReference type="EMBL" id="CP120365">
    <property type="protein sequence ID" value="WHS94240.1"/>
    <property type="molecule type" value="Genomic_DNA"/>
</dbReference>
<dbReference type="InterPro" id="IPR001932">
    <property type="entry name" value="PPM-type_phosphatase-like_dom"/>
</dbReference>
<dbReference type="InterPro" id="IPR036457">
    <property type="entry name" value="PPM-type-like_dom_sf"/>
</dbReference>
<evidence type="ECO:0000313" key="3">
    <source>
        <dbReference type="Proteomes" id="UP001233264"/>
    </source>
</evidence>
<proteinExistence type="predicted"/>
<sequence length="255" mass="27762">MARWTFAAASVRGTSHVKAGTRLQDAQSSFECEGPGGNSVFSIVVSDGAGSASFGGQGASLVCRVLSQNARRHFERSQQVPDDATIWDWIDEVRDRILVAADRRLLDSRDFAATLIFAVAGCGQLKICHIGDGAVVARDAVSHEWRTLSAPENGEYASTTYFVTDSPAPRLRISAYEDRYDALAVFTDGIEGLVLNSQTACPHPAFFQPMIAPLERGEIVGRDAALSSQLSRFLDSDRVNDRTDDDKTLVLAHRR</sequence>
<evidence type="ECO:0000259" key="1">
    <source>
        <dbReference type="Pfam" id="PF13672"/>
    </source>
</evidence>